<protein>
    <submittedName>
        <fullName evidence="4">Uncharacterized protein</fullName>
    </submittedName>
</protein>
<dbReference type="SMART" id="SM00248">
    <property type="entry name" value="ANK"/>
    <property type="match status" value="5"/>
</dbReference>
<dbReference type="OrthoDB" id="10598465at2759"/>
<reference evidence="4 5" key="2">
    <citation type="submission" date="2016-08" db="EMBL/GenBank/DDBJ databases">
        <title>Pervasive Adenine N6-methylation of Active Genes in Fungi.</title>
        <authorList>
            <consortium name="DOE Joint Genome Institute"/>
            <person name="Mondo S.J."/>
            <person name="Dannebaum R.O."/>
            <person name="Kuo R.C."/>
            <person name="Labutti K."/>
            <person name="Haridas S."/>
            <person name="Kuo A."/>
            <person name="Salamov A."/>
            <person name="Ahrendt S.R."/>
            <person name="Lipzen A."/>
            <person name="Sullivan W."/>
            <person name="Andreopoulos W.B."/>
            <person name="Clum A."/>
            <person name="Lindquist E."/>
            <person name="Daum C."/>
            <person name="Ramamoorthy G.K."/>
            <person name="Gryganskyi A."/>
            <person name="Culley D."/>
            <person name="Magnuson J.K."/>
            <person name="James T.Y."/>
            <person name="O'Malley M.A."/>
            <person name="Stajich J.E."/>
            <person name="Spatafora J.W."/>
            <person name="Visel A."/>
            <person name="Grigoriev I.V."/>
        </authorList>
    </citation>
    <scope>NUCLEOTIDE SEQUENCE [LARGE SCALE GENOMIC DNA]</scope>
    <source>
        <strain evidence="5">finn</strain>
    </source>
</reference>
<accession>A0A1Y1VNG9</accession>
<dbReference type="InterPro" id="IPR002110">
    <property type="entry name" value="Ankyrin_rpt"/>
</dbReference>
<evidence type="ECO:0000313" key="5">
    <source>
        <dbReference type="Proteomes" id="UP000193719"/>
    </source>
</evidence>
<dbReference type="GO" id="GO:0005634">
    <property type="term" value="C:nucleus"/>
    <property type="evidence" value="ECO:0007669"/>
    <property type="project" value="TreeGrafter"/>
</dbReference>
<dbReference type="Gene3D" id="1.25.40.20">
    <property type="entry name" value="Ankyrin repeat-containing domain"/>
    <property type="match status" value="2"/>
</dbReference>
<dbReference type="EMBL" id="MCFH01000001">
    <property type="protein sequence ID" value="ORX60949.1"/>
    <property type="molecule type" value="Genomic_DNA"/>
</dbReference>
<gene>
    <name evidence="4" type="ORF">BCR36DRAFT_439349</name>
</gene>
<evidence type="ECO:0000256" key="1">
    <source>
        <dbReference type="ARBA" id="ARBA00022737"/>
    </source>
</evidence>
<feature type="non-terminal residue" evidence="4">
    <location>
        <position position="668"/>
    </location>
</feature>
<keyword evidence="5" id="KW-1185">Reference proteome</keyword>
<keyword evidence="2 3" id="KW-0040">ANK repeat</keyword>
<evidence type="ECO:0000256" key="3">
    <source>
        <dbReference type="PROSITE-ProRule" id="PRU00023"/>
    </source>
</evidence>
<reference evidence="4 5" key="1">
    <citation type="submission" date="2016-08" db="EMBL/GenBank/DDBJ databases">
        <title>Genomes of anaerobic fungi encode conserved fungal cellulosomes for biomass hydrolysis.</title>
        <authorList>
            <consortium name="DOE Joint Genome Institute"/>
            <person name="Haitjema C.H."/>
            <person name="Gilmore S.P."/>
            <person name="Henske J.K."/>
            <person name="Solomon K.V."/>
            <person name="De Groot R."/>
            <person name="Kuo A."/>
            <person name="Mondo S.J."/>
            <person name="Salamov A.A."/>
            <person name="Labutti K."/>
            <person name="Zhao Z."/>
            <person name="Chiniquy J."/>
            <person name="Barry K."/>
            <person name="Brewer H.M."/>
            <person name="Purvine S.O."/>
            <person name="Wright A.T."/>
            <person name="Boxma B."/>
            <person name="Van Alen T."/>
            <person name="Hackstein J.H."/>
            <person name="Baker S.E."/>
            <person name="Grigoriev I.V."/>
            <person name="O'Malley M.A."/>
        </authorList>
    </citation>
    <scope>NUCLEOTIDE SEQUENCE [LARGE SCALE GENOMIC DNA]</scope>
    <source>
        <strain evidence="5">finn</strain>
    </source>
</reference>
<dbReference type="GO" id="GO:0000976">
    <property type="term" value="F:transcription cis-regulatory region binding"/>
    <property type="evidence" value="ECO:0007669"/>
    <property type="project" value="TreeGrafter"/>
</dbReference>
<dbReference type="InterPro" id="IPR036770">
    <property type="entry name" value="Ankyrin_rpt-contain_sf"/>
</dbReference>
<evidence type="ECO:0000313" key="4">
    <source>
        <dbReference type="EMBL" id="ORX60949.1"/>
    </source>
</evidence>
<evidence type="ECO:0000256" key="2">
    <source>
        <dbReference type="ARBA" id="ARBA00023043"/>
    </source>
</evidence>
<name>A0A1Y1VNG9_9FUNG</name>
<dbReference type="Pfam" id="PF00023">
    <property type="entry name" value="Ank"/>
    <property type="match status" value="2"/>
</dbReference>
<proteinExistence type="predicted"/>
<dbReference type="PROSITE" id="PS50088">
    <property type="entry name" value="ANK_REPEAT"/>
    <property type="match status" value="1"/>
</dbReference>
<dbReference type="InterPro" id="IPR050663">
    <property type="entry name" value="Ankyrin-SOCS_Box"/>
</dbReference>
<dbReference type="PANTHER" id="PTHR24193">
    <property type="entry name" value="ANKYRIN REPEAT PROTEIN"/>
    <property type="match status" value="1"/>
</dbReference>
<dbReference type="PROSITE" id="PS50297">
    <property type="entry name" value="ANK_REP_REGION"/>
    <property type="match status" value="1"/>
</dbReference>
<dbReference type="Proteomes" id="UP000193719">
    <property type="component" value="Unassembled WGS sequence"/>
</dbReference>
<sequence length="668" mass="78952">MVNEGEEKEKVFKNNNIVELKSLNDYNSDFFINSIENGATIEIVEFLLINSNFKSIDFVFSGKDGFYKTPLSLAIERNNFRIAELLIDYGANINDIPVTTFLFNQKNLMYILSKGISNEFLQKLIIQLLLRKNENSNVCLKRIFNYYIFDNAFILKLLSFYKNKTQLSSRELNTLIVKEKGKIEINKNMYRQAVYNNNFESINTLYSNDLREPDVILKEFTSLFDIGDMQCHSIDSKEFINKFKSKELNISVDNIFLDILNQFHQNRETLLSYKEIRNKLELLICQNNIGKLKNYIETNHVQMFLFSKNYSPHDDDDILLYAINKNVSLKMLQFLIQHLQCQNLDYIVHDEKDREGTLLSFALSQNKLNYCDVLIKMGAKLNTKSMDMLMYLYGNKLLNNKNLLYILNKNEKVELDSIHQMVVDNQIGLLKNLFKFYVFGNHFILKFLYYYKNKTKLLNREIRNEILWEQNKLRFSDVLYESAVESNNFEILNLLYNNDNRPKDIILDELFHILDTAELNREGVKQEFLYSIKNGILKLPVSEHYLYNLCHIETIRKSLLEIIQSNDIDSLKHYISTNQIALSNINNDYFDILIFAIKQNASIEIIKHIIPYYKTLDYTIHKYESPLFCAIYNDKFSIVHLLLKKGANFNFIFNSLGIFYKRYKSKFY</sequence>
<dbReference type="GO" id="GO:0045944">
    <property type="term" value="P:positive regulation of transcription by RNA polymerase II"/>
    <property type="evidence" value="ECO:0007669"/>
    <property type="project" value="TreeGrafter"/>
</dbReference>
<dbReference type="SUPFAM" id="SSF48403">
    <property type="entry name" value="Ankyrin repeat"/>
    <property type="match status" value="1"/>
</dbReference>
<feature type="repeat" description="ANK" evidence="3">
    <location>
        <begin position="66"/>
        <end position="94"/>
    </location>
</feature>
<dbReference type="AlphaFoldDB" id="A0A1Y1VNG9"/>
<dbReference type="PANTHER" id="PTHR24193:SF121">
    <property type="entry name" value="ADA2A-CONTAINING COMPLEX COMPONENT 3, ISOFORM D"/>
    <property type="match status" value="1"/>
</dbReference>
<keyword evidence="1" id="KW-0677">Repeat</keyword>
<organism evidence="4 5">
    <name type="scientific">Piromyces finnis</name>
    <dbReference type="NCBI Taxonomy" id="1754191"/>
    <lineage>
        <taxon>Eukaryota</taxon>
        <taxon>Fungi</taxon>
        <taxon>Fungi incertae sedis</taxon>
        <taxon>Chytridiomycota</taxon>
        <taxon>Chytridiomycota incertae sedis</taxon>
        <taxon>Neocallimastigomycetes</taxon>
        <taxon>Neocallimastigales</taxon>
        <taxon>Neocallimastigaceae</taxon>
        <taxon>Piromyces</taxon>
    </lineage>
</organism>
<comment type="caution">
    <text evidence="4">The sequence shown here is derived from an EMBL/GenBank/DDBJ whole genome shotgun (WGS) entry which is preliminary data.</text>
</comment>